<evidence type="ECO:0000313" key="3">
    <source>
        <dbReference type="EMBL" id="VDD92031.1"/>
    </source>
</evidence>
<dbReference type="Proteomes" id="UP000274131">
    <property type="component" value="Unassembled WGS sequence"/>
</dbReference>
<dbReference type="WBParaSite" id="EVEC_0000726101-mRNA-1">
    <property type="protein sequence ID" value="EVEC_0000726101-mRNA-1"/>
    <property type="gene ID" value="EVEC_0000726101"/>
</dbReference>
<evidence type="ECO:0000256" key="1">
    <source>
        <dbReference type="SAM" id="Coils"/>
    </source>
</evidence>
<keyword evidence="1" id="KW-0175">Coiled coil</keyword>
<sequence length="670" mass="76605">MAEIKPSELELLKEEHESLKQKLKKSSEENANIREAALKVLERDRDKTDLERLKTTLNYRDSVLSDMEERISELSQELLISKTKYTDEITSYKRENALLKDQLLDRDNEYCSVKEELRQLRDKLARKGEQLAASTQITSSNETSLNMSAQPEENISMLKEELSKIRNDLSECIEKNESLELSNDELQVKLKSEQLMRENVEELCSSYKFEIEDCKRRIGELDAELLELRCPKMTRKGNSMFSEFVDERLKLEKDLVKMKAQMDALVSESELLRRENNSLREDYLLALSRGTVDVSTGSTLEMQKEIFNLRSELETLRQAQLQRKEADVQKGESKASVVINRSNAFLQDACASMREEIKALKKRLTDAQNDRASYFDKVNEYQSKFLVASARNRNFETEVLRLKKKLKREETKNGVARISKVEKDRMVEKILNVQANIDANFSTTFNSVGTELPVPVDTCKEGPFDTLTKNNLSENGLSIENCSEHSATSCPNSPTKRRGDPFGDENLPLEKRVRRVQFTDEVLVCSLGSESSLRVKPLGRRDFKKKRPNFDVTLAGLATRAFVVAKGVGRVRSLMFLRGAEESVFEELLEVKHRPQEWKDRPTEWEKAGENNVVDCMFTSGAYAGCISGTSGGYRSGWVWFFVKCVRVASNFVMFFGHDVQLILAVLVVA</sequence>
<feature type="region of interest" description="Disordered" evidence="2">
    <location>
        <begin position="483"/>
        <end position="506"/>
    </location>
</feature>
<feature type="compositionally biased region" description="Polar residues" evidence="2">
    <location>
        <begin position="483"/>
        <end position="494"/>
    </location>
</feature>
<dbReference type="OrthoDB" id="5873462at2759"/>
<feature type="coiled-coil region" evidence="1">
    <location>
        <begin position="155"/>
        <end position="203"/>
    </location>
</feature>
<evidence type="ECO:0000256" key="2">
    <source>
        <dbReference type="SAM" id="MobiDB-lite"/>
    </source>
</evidence>
<accession>A0A0N4V9Y4</accession>
<proteinExistence type="predicted"/>
<reference evidence="3 4" key="2">
    <citation type="submission" date="2018-10" db="EMBL/GenBank/DDBJ databases">
        <authorList>
            <consortium name="Pathogen Informatics"/>
        </authorList>
    </citation>
    <scope>NUCLEOTIDE SEQUENCE [LARGE SCALE GENOMIC DNA]</scope>
</reference>
<protein>
    <submittedName>
        <fullName evidence="5">Protein Spindly</fullName>
    </submittedName>
</protein>
<dbReference type="EMBL" id="UXUI01008647">
    <property type="protein sequence ID" value="VDD92031.1"/>
    <property type="molecule type" value="Genomic_DNA"/>
</dbReference>
<feature type="coiled-coil region" evidence="1">
    <location>
        <begin position="64"/>
        <end position="102"/>
    </location>
</feature>
<feature type="coiled-coil region" evidence="1">
    <location>
        <begin position="9"/>
        <end position="36"/>
    </location>
</feature>
<evidence type="ECO:0000313" key="5">
    <source>
        <dbReference type="WBParaSite" id="EVEC_0000726101-mRNA-1"/>
    </source>
</evidence>
<dbReference type="AlphaFoldDB" id="A0A0N4V9Y4"/>
<keyword evidence="4" id="KW-1185">Reference proteome</keyword>
<gene>
    <name evidence="3" type="ORF">EVEC_LOCUS6782</name>
</gene>
<reference evidence="5" key="1">
    <citation type="submission" date="2017-02" db="UniProtKB">
        <authorList>
            <consortium name="WormBaseParasite"/>
        </authorList>
    </citation>
    <scope>IDENTIFICATION</scope>
</reference>
<feature type="coiled-coil region" evidence="1">
    <location>
        <begin position="248"/>
        <end position="282"/>
    </location>
</feature>
<feature type="coiled-coil region" evidence="1">
    <location>
        <begin position="343"/>
        <end position="412"/>
    </location>
</feature>
<evidence type="ECO:0000313" key="4">
    <source>
        <dbReference type="Proteomes" id="UP000274131"/>
    </source>
</evidence>
<organism evidence="5">
    <name type="scientific">Enterobius vermicularis</name>
    <name type="common">Human pinworm</name>
    <dbReference type="NCBI Taxonomy" id="51028"/>
    <lineage>
        <taxon>Eukaryota</taxon>
        <taxon>Metazoa</taxon>
        <taxon>Ecdysozoa</taxon>
        <taxon>Nematoda</taxon>
        <taxon>Chromadorea</taxon>
        <taxon>Rhabditida</taxon>
        <taxon>Spirurina</taxon>
        <taxon>Oxyuridomorpha</taxon>
        <taxon>Oxyuroidea</taxon>
        <taxon>Oxyuridae</taxon>
        <taxon>Enterobius</taxon>
    </lineage>
</organism>
<name>A0A0N4V9Y4_ENTVE</name>